<protein>
    <submittedName>
        <fullName evidence="1">Uncharacterized protein</fullName>
    </submittedName>
</protein>
<accession>A0A1V9FEF2</accession>
<sequence>MVIKVIQVRPSLALKQNFLNYDNLTISQPDAQYPSINYINHIKFSTIKVRYTEEIPCELVNPSTIFPYLGR</sequence>
<comment type="caution">
    <text evidence="1">The sequence shown here is derived from an EMBL/GenBank/DDBJ whole genome shotgun (WGS) entry which is preliminary data.</text>
</comment>
<evidence type="ECO:0000313" key="2">
    <source>
        <dbReference type="Proteomes" id="UP000192276"/>
    </source>
</evidence>
<keyword evidence="2" id="KW-1185">Reference proteome</keyword>
<dbReference type="Proteomes" id="UP000192276">
    <property type="component" value="Unassembled WGS sequence"/>
</dbReference>
<organism evidence="1 2">
    <name type="scientific">Niastella populi</name>
    <dbReference type="NCBI Taxonomy" id="550983"/>
    <lineage>
        <taxon>Bacteria</taxon>
        <taxon>Pseudomonadati</taxon>
        <taxon>Bacteroidota</taxon>
        <taxon>Chitinophagia</taxon>
        <taxon>Chitinophagales</taxon>
        <taxon>Chitinophagaceae</taxon>
        <taxon>Niastella</taxon>
    </lineage>
</organism>
<name>A0A1V9FEF2_9BACT</name>
<gene>
    <name evidence="1" type="ORF">A4R26_25640</name>
</gene>
<evidence type="ECO:0000313" key="1">
    <source>
        <dbReference type="EMBL" id="OQP56730.1"/>
    </source>
</evidence>
<reference evidence="2" key="1">
    <citation type="submission" date="2016-04" db="EMBL/GenBank/DDBJ databases">
        <authorList>
            <person name="Chen L."/>
            <person name="Zhuang W."/>
            <person name="Wang G."/>
        </authorList>
    </citation>
    <scope>NUCLEOTIDE SEQUENCE [LARGE SCALE GENOMIC DNA]</scope>
    <source>
        <strain evidence="2">208</strain>
    </source>
</reference>
<proteinExistence type="predicted"/>
<dbReference type="AlphaFoldDB" id="A0A1V9FEF2"/>
<dbReference type="EMBL" id="LWBP01000197">
    <property type="protein sequence ID" value="OQP56730.1"/>
    <property type="molecule type" value="Genomic_DNA"/>
</dbReference>
<dbReference type="STRING" id="550983.A4R26_25640"/>